<protein>
    <recommendedName>
        <fullName evidence="7">Choline transporter-like protein</fullName>
    </recommendedName>
</protein>
<keyword evidence="5 7" id="KW-0472">Membrane</keyword>
<keyword evidence="3 7" id="KW-0812">Transmembrane</keyword>
<feature type="transmembrane region" description="Helical" evidence="7">
    <location>
        <begin position="461"/>
        <end position="477"/>
    </location>
</feature>
<comment type="subcellular location">
    <subcellularLocation>
        <location evidence="7">Cell membrane</location>
        <topology evidence="7">Multi-pass membrane protein</topology>
    </subcellularLocation>
    <subcellularLocation>
        <location evidence="1">Membrane</location>
        <topology evidence="1">Multi-pass membrane protein</topology>
    </subcellularLocation>
</comment>
<keyword evidence="9" id="KW-1185">Reference proteome</keyword>
<evidence type="ECO:0000256" key="6">
    <source>
        <dbReference type="ARBA" id="ARBA00023180"/>
    </source>
</evidence>
<organism evidence="8 9">
    <name type="scientific">Seminavis robusta</name>
    <dbReference type="NCBI Taxonomy" id="568900"/>
    <lineage>
        <taxon>Eukaryota</taxon>
        <taxon>Sar</taxon>
        <taxon>Stramenopiles</taxon>
        <taxon>Ochrophyta</taxon>
        <taxon>Bacillariophyta</taxon>
        <taxon>Bacillariophyceae</taxon>
        <taxon>Bacillariophycidae</taxon>
        <taxon>Naviculales</taxon>
        <taxon>Naviculaceae</taxon>
        <taxon>Seminavis</taxon>
    </lineage>
</organism>
<dbReference type="EMBL" id="CAICTM010000017">
    <property type="protein sequence ID" value="CAB9497279.1"/>
    <property type="molecule type" value="Genomic_DNA"/>
</dbReference>
<dbReference type="Proteomes" id="UP001153069">
    <property type="component" value="Unassembled WGS sequence"/>
</dbReference>
<dbReference type="GO" id="GO:0022857">
    <property type="term" value="F:transmembrane transporter activity"/>
    <property type="evidence" value="ECO:0007669"/>
    <property type="project" value="UniProtKB-UniRule"/>
</dbReference>
<comment type="similarity">
    <text evidence="2 7">Belongs to the CTL (choline transporter-like) family.</text>
</comment>
<comment type="caution">
    <text evidence="8">The sequence shown here is derived from an EMBL/GenBank/DDBJ whole genome shotgun (WGS) entry which is preliminary data.</text>
</comment>
<dbReference type="Pfam" id="PF04515">
    <property type="entry name" value="Choline_transpo"/>
    <property type="match status" value="1"/>
</dbReference>
<dbReference type="PANTHER" id="PTHR12385:SF14">
    <property type="entry name" value="CHOLINE TRANSPORTER-LIKE 2"/>
    <property type="match status" value="1"/>
</dbReference>
<dbReference type="PANTHER" id="PTHR12385">
    <property type="entry name" value="CHOLINE TRANSPORTER-LIKE (SLC FAMILY 44)"/>
    <property type="match status" value="1"/>
</dbReference>
<accession>A0A9N8DAM3</accession>
<dbReference type="InterPro" id="IPR007603">
    <property type="entry name" value="Choline_transptr-like"/>
</dbReference>
<evidence type="ECO:0000256" key="3">
    <source>
        <dbReference type="ARBA" id="ARBA00022692"/>
    </source>
</evidence>
<gene>
    <name evidence="8" type="ORF">SEMRO_17_G012300.1</name>
</gene>
<feature type="transmembrane region" description="Helical" evidence="7">
    <location>
        <begin position="609"/>
        <end position="631"/>
    </location>
</feature>
<dbReference type="OrthoDB" id="420519at2759"/>
<reference evidence="8" key="1">
    <citation type="submission" date="2020-06" db="EMBL/GenBank/DDBJ databases">
        <authorList>
            <consortium name="Plant Systems Biology data submission"/>
        </authorList>
    </citation>
    <scope>NUCLEOTIDE SEQUENCE</scope>
    <source>
        <strain evidence="8">D6</strain>
    </source>
</reference>
<feature type="transmembrane region" description="Helical" evidence="7">
    <location>
        <begin position="45"/>
        <end position="65"/>
    </location>
</feature>
<keyword evidence="6" id="KW-0325">Glycoprotein</keyword>
<evidence type="ECO:0000256" key="2">
    <source>
        <dbReference type="ARBA" id="ARBA00007168"/>
    </source>
</evidence>
<keyword evidence="4 7" id="KW-1133">Transmembrane helix</keyword>
<feature type="transmembrane region" description="Helical" evidence="7">
    <location>
        <begin position="483"/>
        <end position="500"/>
    </location>
</feature>
<comment type="function">
    <text evidence="7">Choline transporter.</text>
</comment>
<feature type="transmembrane region" description="Helical" evidence="7">
    <location>
        <begin position="248"/>
        <end position="267"/>
    </location>
</feature>
<dbReference type="AlphaFoldDB" id="A0A9N8DAM3"/>
<dbReference type="GO" id="GO:0005886">
    <property type="term" value="C:plasma membrane"/>
    <property type="evidence" value="ECO:0007669"/>
    <property type="project" value="UniProtKB-SubCell"/>
</dbReference>
<evidence type="ECO:0000313" key="8">
    <source>
        <dbReference type="EMBL" id="CAB9497279.1"/>
    </source>
</evidence>
<evidence type="ECO:0000256" key="1">
    <source>
        <dbReference type="ARBA" id="ARBA00004141"/>
    </source>
</evidence>
<feature type="transmembrane region" description="Helical" evidence="7">
    <location>
        <begin position="362"/>
        <end position="388"/>
    </location>
</feature>
<feature type="transmembrane region" description="Helical" evidence="7">
    <location>
        <begin position="315"/>
        <end position="341"/>
    </location>
</feature>
<evidence type="ECO:0000313" key="9">
    <source>
        <dbReference type="Proteomes" id="UP001153069"/>
    </source>
</evidence>
<evidence type="ECO:0000256" key="4">
    <source>
        <dbReference type="ARBA" id="ARBA00022989"/>
    </source>
</evidence>
<evidence type="ECO:0000256" key="5">
    <source>
        <dbReference type="ARBA" id="ARBA00023136"/>
    </source>
</evidence>
<feature type="transmembrane region" description="Helical" evidence="7">
    <location>
        <begin position="571"/>
        <end position="597"/>
    </location>
</feature>
<feature type="transmembrane region" description="Helical" evidence="7">
    <location>
        <begin position="274"/>
        <end position="295"/>
    </location>
</feature>
<feature type="transmembrane region" description="Helical" evidence="7">
    <location>
        <begin position="425"/>
        <end position="449"/>
    </location>
</feature>
<sequence length="688" mass="76277">MAPSRARKDSFDEDDDDDDEMYGKLIAPDDFNDGSVTNRRCTDCLCALLLILVWLVTTAIGFYAINYGDIRLVIHPIDYDGNVCGTDFREDMTDYPYLLYVNSYTGGVCVNECPSLVGQVANNVSDIRTLVTYAGVWQPSYGESELPLDFVQVAPYYVNSSDALFCTDSLCFPDNSAIASWHSAGISKGFGFAYYAGDTYELFWRCYLTSDAERAIQNQTQAEKVLEIPNPSELLLNLYSDVYATFDYVFGFGFGVALGVSFLYVFLMRLPCLLSIMIWGSIGLTWAMFGAAGYFSFANAAMFSSETPRRVSDQWITVLYGVSMVCFVILAILVSITCCLIQQIQMSIGCVRAAARAINRMPGILIVPVLQSMVFIGALGTFAIYGAYLASMGKINVLEFPIDIDSGAEIAVRTYGFDGNVEICAWFLLFVAFWTSNFIVAVGDLTVAMSVARWYFQKEKRRIGSCVVLGSLANTLYYHTGTLAFGSLLIALVQLVRALLERIRRTIKKADNKIANTMICCCQCCFCMLEACLRFMNKNAWIQTAIFGTSFCQSSRQAFYLMLRNAGRVGAVSYVSSSILVVGKVFISTVTTGLSYIALIDAEAELHHVGGPLVIIFFISYIVSDIFMGVFDISIKTILHCFVADEEMFDGEYAEGAIVRFIDTYNQELDQEHMGVPVKGGSKRSPRR</sequence>
<name>A0A9N8DAM3_9STRA</name>
<evidence type="ECO:0000256" key="7">
    <source>
        <dbReference type="RuleBase" id="RU368066"/>
    </source>
</evidence>
<proteinExistence type="inferred from homology"/>